<feature type="transmembrane region" description="Helical" evidence="1">
    <location>
        <begin position="40"/>
        <end position="58"/>
    </location>
</feature>
<comment type="caution">
    <text evidence="2">The sequence shown here is derived from an EMBL/GenBank/DDBJ whole genome shotgun (WGS) entry which is preliminary data.</text>
</comment>
<organism evidence="2 3">
    <name type="scientific">Meiothermus granaticius NBRC 107808</name>
    <dbReference type="NCBI Taxonomy" id="1227551"/>
    <lineage>
        <taxon>Bacteria</taxon>
        <taxon>Thermotogati</taxon>
        <taxon>Deinococcota</taxon>
        <taxon>Deinococci</taxon>
        <taxon>Thermales</taxon>
        <taxon>Thermaceae</taxon>
        <taxon>Meiothermus</taxon>
    </lineage>
</organism>
<feature type="transmembrane region" description="Helical" evidence="1">
    <location>
        <begin position="89"/>
        <end position="107"/>
    </location>
</feature>
<keyword evidence="1" id="KW-1133">Transmembrane helix</keyword>
<sequence>MKGPLLWGVILGLGLIAFALRYYPIVLLERFHLPPVLQQALRYVPAATLAGLVLPALLTHEGHWALHPLNPRLIAGGVAIFLAWRFKNVLLTLLGGMATLWVLQGLGL</sequence>
<feature type="transmembrane region" description="Helical" evidence="1">
    <location>
        <begin position="6"/>
        <end position="28"/>
    </location>
</feature>
<evidence type="ECO:0000313" key="2">
    <source>
        <dbReference type="EMBL" id="RIH91951.1"/>
    </source>
</evidence>
<protein>
    <submittedName>
        <fullName evidence="2">Branched-chain amino acid transport protein (AzlD)</fullName>
    </submittedName>
</protein>
<evidence type="ECO:0000313" key="3">
    <source>
        <dbReference type="Proteomes" id="UP000266178"/>
    </source>
</evidence>
<proteinExistence type="predicted"/>
<keyword evidence="1" id="KW-0472">Membrane</keyword>
<dbReference type="InterPro" id="IPR008407">
    <property type="entry name" value="Brnchd-chn_aa_trnsp_AzlD"/>
</dbReference>
<dbReference type="EMBL" id="QWLB01000028">
    <property type="protein sequence ID" value="RIH91951.1"/>
    <property type="molecule type" value="Genomic_DNA"/>
</dbReference>
<keyword evidence="1" id="KW-0812">Transmembrane</keyword>
<evidence type="ECO:0000256" key="1">
    <source>
        <dbReference type="SAM" id="Phobius"/>
    </source>
</evidence>
<keyword evidence="3" id="KW-1185">Reference proteome</keyword>
<name>A0A399FBA7_9DEIN</name>
<accession>A0A399FBA7</accession>
<dbReference type="Pfam" id="PF05437">
    <property type="entry name" value="AzlD"/>
    <property type="match status" value="1"/>
</dbReference>
<reference evidence="2 3" key="1">
    <citation type="submission" date="2018-08" db="EMBL/GenBank/DDBJ databases">
        <title>Meiothermus granaticius genome AF-68 sequencing project.</title>
        <authorList>
            <person name="Da Costa M.S."/>
            <person name="Albuquerque L."/>
            <person name="Raposo P."/>
            <person name="Froufe H.J.C."/>
            <person name="Barroso C.S."/>
            <person name="Egas C."/>
        </authorList>
    </citation>
    <scope>NUCLEOTIDE SEQUENCE [LARGE SCALE GENOMIC DNA]</scope>
    <source>
        <strain evidence="2 3">AF-68</strain>
    </source>
</reference>
<dbReference type="OrthoDB" id="7870017at2"/>
<dbReference type="RefSeq" id="WP_119357601.1">
    <property type="nucleotide sequence ID" value="NZ_BJXM01000010.1"/>
</dbReference>
<dbReference type="AlphaFoldDB" id="A0A399FBA7"/>
<gene>
    <name evidence="2" type="ORF">Mgrana_02132</name>
</gene>
<dbReference type="Proteomes" id="UP000266178">
    <property type="component" value="Unassembled WGS sequence"/>
</dbReference>